<dbReference type="SUPFAM" id="SSF55781">
    <property type="entry name" value="GAF domain-like"/>
    <property type="match status" value="2"/>
</dbReference>
<evidence type="ECO:0000313" key="3">
    <source>
        <dbReference type="EMBL" id="CAI2377824.1"/>
    </source>
</evidence>
<dbReference type="InterPro" id="IPR003018">
    <property type="entry name" value="GAF"/>
</dbReference>
<feature type="compositionally biased region" description="Polar residues" evidence="1">
    <location>
        <begin position="93"/>
        <end position="113"/>
    </location>
</feature>
<name>A0AAD2D1V3_EUPCR</name>
<reference evidence="3" key="1">
    <citation type="submission" date="2023-07" db="EMBL/GenBank/DDBJ databases">
        <authorList>
            <consortium name="AG Swart"/>
            <person name="Singh M."/>
            <person name="Singh A."/>
            <person name="Seah K."/>
            <person name="Emmerich C."/>
        </authorList>
    </citation>
    <scope>NUCLEOTIDE SEQUENCE</scope>
    <source>
        <strain evidence="3">DP1</strain>
    </source>
</reference>
<dbReference type="InterPro" id="IPR029016">
    <property type="entry name" value="GAF-like_dom_sf"/>
</dbReference>
<organism evidence="3 4">
    <name type="scientific">Euplotes crassus</name>
    <dbReference type="NCBI Taxonomy" id="5936"/>
    <lineage>
        <taxon>Eukaryota</taxon>
        <taxon>Sar</taxon>
        <taxon>Alveolata</taxon>
        <taxon>Ciliophora</taxon>
        <taxon>Intramacronucleata</taxon>
        <taxon>Spirotrichea</taxon>
        <taxon>Hypotrichia</taxon>
        <taxon>Euplotida</taxon>
        <taxon>Euplotidae</taxon>
        <taxon>Moneuplotes</taxon>
    </lineage>
</organism>
<evidence type="ECO:0000259" key="2">
    <source>
        <dbReference type="Pfam" id="PF01590"/>
    </source>
</evidence>
<feature type="region of interest" description="Disordered" evidence="1">
    <location>
        <begin position="89"/>
        <end position="121"/>
    </location>
</feature>
<protein>
    <recommendedName>
        <fullName evidence="2">GAF domain-containing protein</fullName>
    </recommendedName>
</protein>
<feature type="region of interest" description="Disordered" evidence="1">
    <location>
        <begin position="487"/>
        <end position="567"/>
    </location>
</feature>
<accession>A0AAD2D1V3</accession>
<dbReference type="Gene3D" id="3.30.450.40">
    <property type="match status" value="2"/>
</dbReference>
<feature type="compositionally biased region" description="Low complexity" evidence="1">
    <location>
        <begin position="492"/>
        <end position="501"/>
    </location>
</feature>
<feature type="compositionally biased region" description="Basic and acidic residues" evidence="1">
    <location>
        <begin position="502"/>
        <end position="540"/>
    </location>
</feature>
<comment type="caution">
    <text evidence="3">The sequence shown here is derived from an EMBL/GenBank/DDBJ whole genome shotgun (WGS) entry which is preliminary data.</text>
</comment>
<keyword evidence="4" id="KW-1185">Reference proteome</keyword>
<feature type="domain" description="GAF" evidence="2">
    <location>
        <begin position="813"/>
        <end position="934"/>
    </location>
</feature>
<proteinExistence type="predicted"/>
<dbReference type="AlphaFoldDB" id="A0AAD2D1V3"/>
<gene>
    <name evidence="3" type="ORF">ECRASSUSDP1_LOCUS19214</name>
</gene>
<feature type="region of interest" description="Disordered" evidence="1">
    <location>
        <begin position="20"/>
        <end position="66"/>
    </location>
</feature>
<dbReference type="Proteomes" id="UP001295684">
    <property type="component" value="Unassembled WGS sequence"/>
</dbReference>
<dbReference type="EMBL" id="CAMPGE010019495">
    <property type="protein sequence ID" value="CAI2377824.1"/>
    <property type="molecule type" value="Genomic_DNA"/>
</dbReference>
<evidence type="ECO:0000256" key="1">
    <source>
        <dbReference type="SAM" id="MobiDB-lite"/>
    </source>
</evidence>
<evidence type="ECO:0000313" key="4">
    <source>
        <dbReference type="Proteomes" id="UP001295684"/>
    </source>
</evidence>
<dbReference type="Pfam" id="PF01590">
    <property type="entry name" value="GAF"/>
    <property type="match status" value="1"/>
</dbReference>
<sequence>MLRNINNCLEQHLSQVIFEEHEKEDSPKNATLKPKQVSAPVVSISQKEKSKASNRPRVAFKNPQTPIPNTIYNFHEKISQKLEAGPPIHSRVKSQTPQYNVVRGSSSQPTLSRTPGGRNKPIEVGKSFAKRRSRLHKRNMLDNLLIEKASNKDLKKEFNFSEKSQSIAFGNNYQYNATSDHVFGDDSDNKSSALGFLSKIVENNEKELKKIMKMKKSNVNSIQNMMKRISQTPSVSSDGKKVQPFHRTVNSFDAQSSAGVKSKQILFYSDLVHCYDLNKLFTVLDKTPSYTSLSICRERIKIDLNKLIIYEEEITRLYELLDKVTDYFKLIDFREEYRAKIVSDTINPSIKFGNKDSINMLKKSNTRVPKTSNSGNKPAGAKETYREFIKNKARDFSKIETEYYQIKEILKKTQEGKLNMEQINSTDAQKCNKYQKQIASIKAQLEAIQKLKLTRDEENLVLKYENQTLKTKIENYQDEIEKLALNKKNMNSSSDQSSSERSSFKSDSFDEKDSFMNNKNDYEASERDDKESKEEEDHQKLIQRPKLLRKGTIDPNLGRLSDGARSQGEVKKEVNYRHFISRKGFGSGFGIEGLRNQGDEGEKNNSGTIKIGWMYDFISCMELAVKENNTKQIMNKYCNTFKNLLDVERIHILKLNKVSTKFTTTVKGEKREVLITERLLFKIFKETKMLTIHDTSDNRMFDPRFNKFFGLRIKNLLAIPIINSNGTLCAIAMILNRSKPVKITEKGILMYSKTHELMAHMLSYLVSNLFILDSLRTMKQKETERIEILIDSTEKILSVPSSGFLISQIESFVKKFMDCQRVTFYLFDSKRNELYTLYATSKSEYRILSYSSQKGICGFVVSTGTSVILHEVYDDNRYNPEIDDPRSDGDIFSLLTVPILCSNLNPNMESNESSTKGVLQLANKKDGTQFDANDRIKTEELGVILGRFQNVIFCLEDFFATCEREKKKLTRAIPFKEIEINFSASHKDA</sequence>